<reference evidence="2" key="1">
    <citation type="journal article" date="2015" name="Nature">
        <title>Complex archaea that bridge the gap between prokaryotes and eukaryotes.</title>
        <authorList>
            <person name="Spang A."/>
            <person name="Saw J.H."/>
            <person name="Jorgensen S.L."/>
            <person name="Zaremba-Niedzwiedzka K."/>
            <person name="Martijn J."/>
            <person name="Lind A.E."/>
            <person name="van Eijk R."/>
            <person name="Schleper C."/>
            <person name="Guy L."/>
            <person name="Ettema T.J."/>
        </authorList>
    </citation>
    <scope>NUCLEOTIDE SEQUENCE</scope>
</reference>
<accession>A0A0F9L0L3</accession>
<organism evidence="2">
    <name type="scientific">marine sediment metagenome</name>
    <dbReference type="NCBI Taxonomy" id="412755"/>
    <lineage>
        <taxon>unclassified sequences</taxon>
        <taxon>metagenomes</taxon>
        <taxon>ecological metagenomes</taxon>
    </lineage>
</organism>
<protein>
    <recommendedName>
        <fullName evidence="1">DUF1565 domain-containing protein</fullName>
    </recommendedName>
</protein>
<dbReference type="Pfam" id="PF07602">
    <property type="entry name" value="DUF1565"/>
    <property type="match status" value="1"/>
</dbReference>
<dbReference type="InterPro" id="IPR012334">
    <property type="entry name" value="Pectin_lyas_fold"/>
</dbReference>
<gene>
    <name evidence="2" type="ORF">LCGC14_1268400</name>
</gene>
<dbReference type="InterPro" id="IPR011459">
    <property type="entry name" value="DUF1565"/>
</dbReference>
<evidence type="ECO:0000259" key="1">
    <source>
        <dbReference type="Pfam" id="PF07602"/>
    </source>
</evidence>
<proteinExistence type="predicted"/>
<dbReference type="Gene3D" id="2.160.20.10">
    <property type="entry name" value="Single-stranded right-handed beta-helix, Pectin lyase-like"/>
    <property type="match status" value="1"/>
</dbReference>
<dbReference type="AlphaFoldDB" id="A0A0F9L0L3"/>
<sequence>MYYYVDHIRGADSNDGTEETPFATIAKALSMAELARVCVAKGNYVEYYCDSPREECRRCYKRYECKVVTKGFGPMYEARGNG</sequence>
<dbReference type="EMBL" id="LAZR01007095">
    <property type="protein sequence ID" value="KKM87483.1"/>
    <property type="molecule type" value="Genomic_DNA"/>
</dbReference>
<comment type="caution">
    <text evidence="2">The sequence shown here is derived from an EMBL/GenBank/DDBJ whole genome shotgun (WGS) entry which is preliminary data.</text>
</comment>
<evidence type="ECO:0000313" key="2">
    <source>
        <dbReference type="EMBL" id="KKM87483.1"/>
    </source>
</evidence>
<name>A0A0F9L0L3_9ZZZZ</name>
<feature type="domain" description="DUF1565" evidence="1">
    <location>
        <begin position="8"/>
        <end position="46"/>
    </location>
</feature>
<dbReference type="SUPFAM" id="SSF51126">
    <property type="entry name" value="Pectin lyase-like"/>
    <property type="match status" value="1"/>
</dbReference>
<dbReference type="InterPro" id="IPR011050">
    <property type="entry name" value="Pectin_lyase_fold/virulence"/>
</dbReference>